<dbReference type="Proteomes" id="UP000799429">
    <property type="component" value="Unassembled WGS sequence"/>
</dbReference>
<comment type="similarity">
    <text evidence="1">Belongs to the AB hydrolase superfamily. AB hydrolase 2 family.</text>
</comment>
<gene>
    <name evidence="3" type="ORF">M501DRAFT_1009170</name>
</gene>
<dbReference type="InterPro" id="IPR003140">
    <property type="entry name" value="PLipase/COase/thioEstase"/>
</dbReference>
<evidence type="ECO:0000256" key="1">
    <source>
        <dbReference type="ARBA" id="ARBA00006499"/>
    </source>
</evidence>
<feature type="domain" description="Phospholipase/carboxylesterase/thioesterase" evidence="2">
    <location>
        <begin position="24"/>
        <end position="224"/>
    </location>
</feature>
<dbReference type="Pfam" id="PF02230">
    <property type="entry name" value="Abhydrolase_2"/>
    <property type="match status" value="1"/>
</dbReference>
<protein>
    <submittedName>
        <fullName evidence="3">Phospholipase/Carboxylesterase superfamily protein</fullName>
    </submittedName>
</protein>
<evidence type="ECO:0000313" key="4">
    <source>
        <dbReference type="Proteomes" id="UP000799429"/>
    </source>
</evidence>
<dbReference type="Gene3D" id="3.40.50.1820">
    <property type="entry name" value="alpha/beta hydrolase"/>
    <property type="match status" value="1"/>
</dbReference>
<dbReference type="GO" id="GO:0008474">
    <property type="term" value="F:palmitoyl-(protein) hydrolase activity"/>
    <property type="evidence" value="ECO:0007669"/>
    <property type="project" value="TreeGrafter"/>
</dbReference>
<dbReference type="InterPro" id="IPR029058">
    <property type="entry name" value="AB_hydrolase_fold"/>
</dbReference>
<evidence type="ECO:0000259" key="2">
    <source>
        <dbReference type="Pfam" id="PF02230"/>
    </source>
</evidence>
<dbReference type="EMBL" id="MU006091">
    <property type="protein sequence ID" value="KAF2841146.1"/>
    <property type="molecule type" value="Genomic_DNA"/>
</dbReference>
<dbReference type="PANTHER" id="PTHR10655:SF67">
    <property type="entry name" value="PHOSPHOLIPASE_CARBOXYLESTERASE SUPERFAMILY (AFU_ORTHOLOGUE AFUA_5G09340)"/>
    <property type="match status" value="1"/>
</dbReference>
<dbReference type="AlphaFoldDB" id="A0A9P4SE83"/>
<dbReference type="SUPFAM" id="SSF53474">
    <property type="entry name" value="alpha/beta-Hydrolases"/>
    <property type="match status" value="1"/>
</dbReference>
<organism evidence="3 4">
    <name type="scientific">Patellaria atrata CBS 101060</name>
    <dbReference type="NCBI Taxonomy" id="1346257"/>
    <lineage>
        <taxon>Eukaryota</taxon>
        <taxon>Fungi</taxon>
        <taxon>Dikarya</taxon>
        <taxon>Ascomycota</taxon>
        <taxon>Pezizomycotina</taxon>
        <taxon>Dothideomycetes</taxon>
        <taxon>Dothideomycetes incertae sedis</taxon>
        <taxon>Patellariales</taxon>
        <taxon>Patellariaceae</taxon>
        <taxon>Patellaria</taxon>
    </lineage>
</organism>
<dbReference type="GO" id="GO:0052689">
    <property type="term" value="F:carboxylic ester hydrolase activity"/>
    <property type="evidence" value="ECO:0007669"/>
    <property type="project" value="TreeGrafter"/>
</dbReference>
<sequence>MLPRVPTSRDFPSAVQATIISPPQSHPATNILVLLHGLGDTNDAFTALGRQMNLPETLCISLRAPTPLPFDLGGFHWGDDLIFDQSTGEMEVDTGFISSTELLARNLVHDVLMEKCGYRLRDIILFGYGQGAILALGTAVELRKNEFGGVIAIGGILPHTSPPSLTPKCKTPVMICKGMRNSAVTPAEKERLKSSFEFVDIKEWKKNADGMPSSRDEMLPIMQFLSRRLRSIREVPQGSIELGL</sequence>
<comment type="caution">
    <text evidence="3">The sequence shown here is derived from an EMBL/GenBank/DDBJ whole genome shotgun (WGS) entry which is preliminary data.</text>
</comment>
<dbReference type="GO" id="GO:0005737">
    <property type="term" value="C:cytoplasm"/>
    <property type="evidence" value="ECO:0007669"/>
    <property type="project" value="TreeGrafter"/>
</dbReference>
<dbReference type="PANTHER" id="PTHR10655">
    <property type="entry name" value="LYSOPHOSPHOLIPASE-RELATED"/>
    <property type="match status" value="1"/>
</dbReference>
<dbReference type="InterPro" id="IPR050565">
    <property type="entry name" value="LYPA1-2/EST-like"/>
</dbReference>
<name>A0A9P4SE83_9PEZI</name>
<accession>A0A9P4SE83</accession>
<evidence type="ECO:0000313" key="3">
    <source>
        <dbReference type="EMBL" id="KAF2841146.1"/>
    </source>
</evidence>
<keyword evidence="4" id="KW-1185">Reference proteome</keyword>
<dbReference type="OrthoDB" id="437457at2759"/>
<proteinExistence type="inferred from homology"/>
<reference evidence="3" key="1">
    <citation type="journal article" date="2020" name="Stud. Mycol.">
        <title>101 Dothideomycetes genomes: a test case for predicting lifestyles and emergence of pathogens.</title>
        <authorList>
            <person name="Haridas S."/>
            <person name="Albert R."/>
            <person name="Binder M."/>
            <person name="Bloem J."/>
            <person name="Labutti K."/>
            <person name="Salamov A."/>
            <person name="Andreopoulos B."/>
            <person name="Baker S."/>
            <person name="Barry K."/>
            <person name="Bills G."/>
            <person name="Bluhm B."/>
            <person name="Cannon C."/>
            <person name="Castanera R."/>
            <person name="Culley D."/>
            <person name="Daum C."/>
            <person name="Ezra D."/>
            <person name="Gonzalez J."/>
            <person name="Henrissat B."/>
            <person name="Kuo A."/>
            <person name="Liang C."/>
            <person name="Lipzen A."/>
            <person name="Lutzoni F."/>
            <person name="Magnuson J."/>
            <person name="Mondo S."/>
            <person name="Nolan M."/>
            <person name="Ohm R."/>
            <person name="Pangilinan J."/>
            <person name="Park H.-J."/>
            <person name="Ramirez L."/>
            <person name="Alfaro M."/>
            <person name="Sun H."/>
            <person name="Tritt A."/>
            <person name="Yoshinaga Y."/>
            <person name="Zwiers L.-H."/>
            <person name="Turgeon B."/>
            <person name="Goodwin S."/>
            <person name="Spatafora J."/>
            <person name="Crous P."/>
            <person name="Grigoriev I."/>
        </authorList>
    </citation>
    <scope>NUCLEOTIDE SEQUENCE</scope>
    <source>
        <strain evidence="3">CBS 101060</strain>
    </source>
</reference>